<dbReference type="AlphaFoldDB" id="A0A316LZV7"/>
<evidence type="ECO:0000313" key="1">
    <source>
        <dbReference type="EMBL" id="PWL51461.1"/>
    </source>
</evidence>
<reference evidence="1 2" key="1">
    <citation type="submission" date="2018-03" db="EMBL/GenBank/DDBJ databases">
        <title>The uncultured portion of the human microbiome is neutrally assembled.</title>
        <authorList>
            <person name="Jeraldo P."/>
            <person name="Boardman L."/>
            <person name="White B.A."/>
            <person name="Nelson H."/>
            <person name="Goldenfeld N."/>
            <person name="Chia N."/>
        </authorList>
    </citation>
    <scope>NUCLEOTIDE SEQUENCE [LARGE SCALE GENOMIC DNA]</scope>
    <source>
        <strain evidence="1">CIM:MAG 903</strain>
    </source>
</reference>
<evidence type="ECO:0000313" key="2">
    <source>
        <dbReference type="Proteomes" id="UP000246114"/>
    </source>
</evidence>
<gene>
    <name evidence="1" type="ORF">DBY38_14590</name>
</gene>
<proteinExistence type="predicted"/>
<protein>
    <submittedName>
        <fullName evidence="1">Uncharacterized protein</fullName>
    </submittedName>
</protein>
<organism evidence="1 2">
    <name type="scientific">Clostridium cadaveris</name>
    <dbReference type="NCBI Taxonomy" id="1529"/>
    <lineage>
        <taxon>Bacteria</taxon>
        <taxon>Bacillati</taxon>
        <taxon>Bacillota</taxon>
        <taxon>Clostridia</taxon>
        <taxon>Eubacteriales</taxon>
        <taxon>Clostridiaceae</taxon>
        <taxon>Clostridium</taxon>
    </lineage>
</organism>
<sequence>MVQELKSLALYEDIVEILNKDDFDLYWKGFKKSPFALYNSTTVVLCNHPNPPEDFSPLREAYIGSWNDSFVGNTAINLNGHYTAILNMDTLYSLDSSSSLNKVYSILVHEMFHCHQLSHNEKRWADEMLFINYNFSQRSISLRLMDKDYLLCALDDQNKYTRDKLLTDFIQRRERRKNIVGSMLNYELALESIEGTATYVEVKALAHRKNMDVMDVAEDFLHNFDFEDLNKYRASCYAFGLVICLILDSIAPNWHEEFTNSDTYLYKFFKAKFGSFNELTDFSIDNYYVESAKELINKYVDSKKESFENFNKSEGYKVILYGNLKLSGFDPMNVISMDNKVLHKNFIKYNSSCIKDQALSFHKEDFWTVDKIEFFVSDKPKVFDHGILTSKGTFYGEVSEDNNIFCVDLYNEQIESN</sequence>
<dbReference type="EMBL" id="QAMZ01000056">
    <property type="protein sequence ID" value="PWL51461.1"/>
    <property type="molecule type" value="Genomic_DNA"/>
</dbReference>
<dbReference type="Proteomes" id="UP000246114">
    <property type="component" value="Unassembled WGS sequence"/>
</dbReference>
<accession>A0A316LZV7</accession>
<comment type="caution">
    <text evidence="1">The sequence shown here is derived from an EMBL/GenBank/DDBJ whole genome shotgun (WGS) entry which is preliminary data.</text>
</comment>
<name>A0A316LZV7_9CLOT</name>